<organism evidence="7 8">
    <name type="scientific">Gekko japonicus</name>
    <name type="common">Schlegel's Japanese gecko</name>
    <dbReference type="NCBI Taxonomy" id="146911"/>
    <lineage>
        <taxon>Eukaryota</taxon>
        <taxon>Metazoa</taxon>
        <taxon>Chordata</taxon>
        <taxon>Craniata</taxon>
        <taxon>Vertebrata</taxon>
        <taxon>Euteleostomi</taxon>
        <taxon>Lepidosauria</taxon>
        <taxon>Squamata</taxon>
        <taxon>Bifurcata</taxon>
        <taxon>Gekkota</taxon>
        <taxon>Gekkonidae</taxon>
        <taxon>Gekkoninae</taxon>
        <taxon>Gekko</taxon>
    </lineage>
</organism>
<gene>
    <name evidence="8" type="primary">LOC107109172</name>
</gene>
<dbReference type="PROSITE" id="PS00028">
    <property type="entry name" value="ZINC_FINGER_C2H2_1"/>
    <property type="match status" value="2"/>
</dbReference>
<evidence type="ECO:0000313" key="7">
    <source>
        <dbReference type="Proteomes" id="UP000694871"/>
    </source>
</evidence>
<dbReference type="SMART" id="SM00355">
    <property type="entry name" value="ZnF_C2H2"/>
    <property type="match status" value="2"/>
</dbReference>
<dbReference type="PANTHER" id="PTHR23226:SF397">
    <property type="entry name" value="C2H2-TYPE DOMAIN-CONTAINING PROTEIN"/>
    <property type="match status" value="1"/>
</dbReference>
<accession>A0ABM1JUU2</accession>
<dbReference type="RefSeq" id="XP_015265229.1">
    <property type="nucleotide sequence ID" value="XM_015409743.1"/>
</dbReference>
<reference evidence="8" key="1">
    <citation type="submission" date="2025-08" db="UniProtKB">
        <authorList>
            <consortium name="RefSeq"/>
        </authorList>
    </citation>
    <scope>IDENTIFICATION</scope>
</reference>
<keyword evidence="3 5" id="KW-0863">Zinc-finger</keyword>
<dbReference type="PANTHER" id="PTHR23226">
    <property type="entry name" value="ZINC FINGER AND SCAN DOMAIN-CONTAINING"/>
    <property type="match status" value="1"/>
</dbReference>
<evidence type="ECO:0000256" key="3">
    <source>
        <dbReference type="ARBA" id="ARBA00022771"/>
    </source>
</evidence>
<dbReference type="Proteomes" id="UP000694871">
    <property type="component" value="Unplaced"/>
</dbReference>
<dbReference type="PROSITE" id="PS50157">
    <property type="entry name" value="ZINC_FINGER_C2H2_2"/>
    <property type="match status" value="3"/>
</dbReference>
<keyword evidence="4" id="KW-0862">Zinc</keyword>
<name>A0ABM1JUU2_GEKJA</name>
<keyword evidence="1" id="KW-0479">Metal-binding</keyword>
<evidence type="ECO:0000256" key="2">
    <source>
        <dbReference type="ARBA" id="ARBA00022737"/>
    </source>
</evidence>
<feature type="domain" description="C2H2-type" evidence="6">
    <location>
        <begin position="48"/>
        <end position="75"/>
    </location>
</feature>
<dbReference type="Pfam" id="PF13465">
    <property type="entry name" value="zf-H2C2_2"/>
    <property type="match status" value="2"/>
</dbReference>
<evidence type="ECO:0000259" key="6">
    <source>
        <dbReference type="PROSITE" id="PS50157"/>
    </source>
</evidence>
<dbReference type="SUPFAM" id="SSF57667">
    <property type="entry name" value="beta-beta-alpha zinc fingers"/>
    <property type="match status" value="2"/>
</dbReference>
<keyword evidence="7" id="KW-1185">Reference proteome</keyword>
<protein>
    <submittedName>
        <fullName evidence="8">Zinc finger protein 79-like</fullName>
    </submittedName>
</protein>
<feature type="domain" description="C2H2-type" evidence="6">
    <location>
        <begin position="76"/>
        <end position="103"/>
    </location>
</feature>
<dbReference type="InterPro" id="IPR036236">
    <property type="entry name" value="Znf_C2H2_sf"/>
</dbReference>
<dbReference type="GeneID" id="107109172"/>
<evidence type="ECO:0000313" key="8">
    <source>
        <dbReference type="RefSeq" id="XP_015265229.1"/>
    </source>
</evidence>
<proteinExistence type="predicted"/>
<evidence type="ECO:0000256" key="1">
    <source>
        <dbReference type="ARBA" id="ARBA00022723"/>
    </source>
</evidence>
<evidence type="ECO:0000256" key="5">
    <source>
        <dbReference type="PROSITE-ProRule" id="PRU00042"/>
    </source>
</evidence>
<feature type="domain" description="C2H2-type" evidence="6">
    <location>
        <begin position="20"/>
        <end position="47"/>
    </location>
</feature>
<dbReference type="InterPro" id="IPR013087">
    <property type="entry name" value="Znf_C2H2_type"/>
</dbReference>
<evidence type="ECO:0000256" key="4">
    <source>
        <dbReference type="ARBA" id="ARBA00022833"/>
    </source>
</evidence>
<keyword evidence="2" id="KW-0677">Repeat</keyword>
<dbReference type="Gene3D" id="3.30.160.60">
    <property type="entry name" value="Classic Zinc Finger"/>
    <property type="match status" value="3"/>
</dbReference>
<sequence>MLWAPREWSAPDVAHRGETFECSECGKGFSWSGSLQKHLRTHTGEKPFECSDCGKRFSRNGNLQSHQRTHTGEKPFECSQCEKTFSQNSRLEQPQRFQKGEKPFECPVLKMENNPHEWGQFKKQTNYTCTQEKLSWPGKATLTK</sequence>